<accession>A0ABM1EU67</accession>
<organism evidence="2 3">
    <name type="scientific">Priapulus caudatus</name>
    <name type="common">Priapulid worm</name>
    <dbReference type="NCBI Taxonomy" id="37621"/>
    <lineage>
        <taxon>Eukaryota</taxon>
        <taxon>Metazoa</taxon>
        <taxon>Ecdysozoa</taxon>
        <taxon>Scalidophora</taxon>
        <taxon>Priapulida</taxon>
        <taxon>Priapulimorpha</taxon>
        <taxon>Priapulimorphida</taxon>
        <taxon>Priapulidae</taxon>
        <taxon>Priapulus</taxon>
    </lineage>
</organism>
<evidence type="ECO:0000313" key="2">
    <source>
        <dbReference type="Proteomes" id="UP000695022"/>
    </source>
</evidence>
<feature type="domain" description="Myb/SANT-like DNA-binding" evidence="1">
    <location>
        <begin position="2"/>
        <end position="51"/>
    </location>
</feature>
<evidence type="ECO:0000313" key="3">
    <source>
        <dbReference type="RefSeq" id="XP_014675738.1"/>
    </source>
</evidence>
<protein>
    <submittedName>
        <fullName evidence="3">Uncharacterized protein LOC106815743</fullName>
    </submittedName>
</protein>
<evidence type="ECO:0000259" key="1">
    <source>
        <dbReference type="Pfam" id="PF13837"/>
    </source>
</evidence>
<dbReference type="Pfam" id="PF13837">
    <property type="entry name" value="Myb_DNA-bind_4"/>
    <property type="match status" value="1"/>
</dbReference>
<name>A0ABM1EU67_PRICU</name>
<dbReference type="Gene3D" id="1.10.10.60">
    <property type="entry name" value="Homeodomain-like"/>
    <property type="match status" value="1"/>
</dbReference>
<dbReference type="Proteomes" id="UP000695022">
    <property type="component" value="Unplaced"/>
</dbReference>
<dbReference type="InterPro" id="IPR044822">
    <property type="entry name" value="Myb_DNA-bind_4"/>
</dbReference>
<gene>
    <name evidence="3" type="primary">LOC106815743</name>
</gene>
<dbReference type="RefSeq" id="XP_014675738.1">
    <property type="nucleotide sequence ID" value="XM_014820252.1"/>
</dbReference>
<reference evidence="3" key="1">
    <citation type="submission" date="2025-08" db="UniProtKB">
        <authorList>
            <consortium name="RefSeq"/>
        </authorList>
    </citation>
    <scope>IDENTIFICATION</scope>
</reference>
<sequence>MLFEIISERLQKAGFTRSRKQVKQKLKTIKAKFYKVKDSNTTSGQKRVEFELYDICFSIWGHMASADPVRLLSSTQMNARSIVTDANDDRAAPTSPASSV</sequence>
<dbReference type="GeneID" id="106815743"/>
<proteinExistence type="predicted"/>
<keyword evidence="2" id="KW-1185">Reference proteome</keyword>